<keyword evidence="9" id="KW-0234">DNA repair</keyword>
<evidence type="ECO:0000313" key="13">
    <source>
        <dbReference type="Proteomes" id="UP000275078"/>
    </source>
</evidence>
<dbReference type="Pfam" id="PF13245">
    <property type="entry name" value="AAA_19"/>
    <property type="match status" value="1"/>
</dbReference>
<name>A0A3N4IPH9_ASCIM</name>
<evidence type="ECO:0000256" key="5">
    <source>
        <dbReference type="ARBA" id="ARBA00022806"/>
    </source>
</evidence>
<evidence type="ECO:0000256" key="7">
    <source>
        <dbReference type="ARBA" id="ARBA00022840"/>
    </source>
</evidence>
<keyword evidence="13" id="KW-1185">Reference proteome</keyword>
<dbReference type="InterPro" id="IPR027417">
    <property type="entry name" value="P-loop_NTPase"/>
</dbReference>
<dbReference type="OrthoDB" id="1470711at2759"/>
<dbReference type="GO" id="GO:0000725">
    <property type="term" value="P:recombinational repair"/>
    <property type="evidence" value="ECO:0007669"/>
    <property type="project" value="TreeGrafter"/>
</dbReference>
<dbReference type="EMBL" id="ML119647">
    <property type="protein sequence ID" value="RPA87327.1"/>
    <property type="molecule type" value="Genomic_DNA"/>
</dbReference>
<keyword evidence="5" id="KW-0347">Helicase</keyword>
<keyword evidence="4 12" id="KW-0378">Hydrolase</keyword>
<keyword evidence="7" id="KW-0067">ATP-binding</keyword>
<dbReference type="PANTHER" id="PTHR11070:SF66">
    <property type="entry name" value="UVRD-LIKE HELICASE C-TERMINAL DOMAIN-CONTAINING PROTEIN"/>
    <property type="match status" value="1"/>
</dbReference>
<gene>
    <name evidence="12" type="ORF">BJ508DRAFT_321202</name>
</gene>
<dbReference type="GO" id="GO:0005524">
    <property type="term" value="F:ATP binding"/>
    <property type="evidence" value="ECO:0007669"/>
    <property type="project" value="UniProtKB-KW"/>
</dbReference>
<evidence type="ECO:0000259" key="11">
    <source>
        <dbReference type="Pfam" id="PF13361"/>
    </source>
</evidence>
<protein>
    <submittedName>
        <fullName evidence="12">P-loop containing nucleoside triphosphate hydrolase protein</fullName>
    </submittedName>
</protein>
<evidence type="ECO:0000256" key="3">
    <source>
        <dbReference type="ARBA" id="ARBA00022763"/>
    </source>
</evidence>
<evidence type="ECO:0000256" key="1">
    <source>
        <dbReference type="ARBA" id="ARBA00022722"/>
    </source>
</evidence>
<dbReference type="STRING" id="1160509.A0A3N4IPH9"/>
<evidence type="ECO:0000256" key="9">
    <source>
        <dbReference type="ARBA" id="ARBA00023204"/>
    </source>
</evidence>
<dbReference type="GO" id="GO:0004527">
    <property type="term" value="F:exonuclease activity"/>
    <property type="evidence" value="ECO:0007669"/>
    <property type="project" value="UniProtKB-KW"/>
</dbReference>
<keyword evidence="3" id="KW-0227">DNA damage</keyword>
<evidence type="ECO:0000256" key="4">
    <source>
        <dbReference type="ARBA" id="ARBA00022801"/>
    </source>
</evidence>
<dbReference type="Gene3D" id="3.90.320.10">
    <property type="match status" value="1"/>
</dbReference>
<evidence type="ECO:0000313" key="12">
    <source>
        <dbReference type="EMBL" id="RPA87327.1"/>
    </source>
</evidence>
<dbReference type="InterPro" id="IPR011604">
    <property type="entry name" value="PDDEXK-like_dom_sf"/>
</dbReference>
<dbReference type="GO" id="GO:0005634">
    <property type="term" value="C:nucleus"/>
    <property type="evidence" value="ECO:0007669"/>
    <property type="project" value="TreeGrafter"/>
</dbReference>
<evidence type="ECO:0000256" key="8">
    <source>
        <dbReference type="ARBA" id="ARBA00023125"/>
    </source>
</evidence>
<dbReference type="GO" id="GO:0043138">
    <property type="term" value="F:3'-5' DNA helicase activity"/>
    <property type="evidence" value="ECO:0007669"/>
    <property type="project" value="TreeGrafter"/>
</dbReference>
<feature type="domain" description="UvrD-like helicase C-terminal" evidence="11">
    <location>
        <begin position="392"/>
        <end position="451"/>
    </location>
</feature>
<dbReference type="InterPro" id="IPR014017">
    <property type="entry name" value="DNA_helicase_UvrD-like_C"/>
</dbReference>
<dbReference type="Gene3D" id="3.40.50.300">
    <property type="entry name" value="P-loop containing nucleotide triphosphate hydrolases"/>
    <property type="match status" value="2"/>
</dbReference>
<accession>A0A3N4IPH9</accession>
<dbReference type="GO" id="GO:0003677">
    <property type="term" value="F:DNA binding"/>
    <property type="evidence" value="ECO:0007669"/>
    <property type="project" value="UniProtKB-KW"/>
</dbReference>
<sequence length="852" mass="96309">MMVLGKRLVAALGPAPQYRLSLPYSRGYARRISSGQCNASSSDTSTRLDIKRRPTVSRSSSRKLTQNERIQLSRRRQDKLANSIQYSSLPQPTEEQQLAMELFKWQGKNLIVEACAGSGKTTLILHLVEDNPELQFLVIAYNNRLSAETRERAEAVGLKNARISTIHALGVKYYSSECSKDIGLKRVVEEDTKLSEAVHFDALVLDELQDMSPIMKRFMDKFYKDVYASKGCDIGCRIVALGDTRQEIYVFKDSDSRFLTYADANDVFGYMSNRPWQRVGLRKSNRLTPGMADFINTDIGDPKGSMIYSNRPDTGVKPRYIICRPFDDPENLIRGMIDEWCLAEDDILILTPSTRSYGTPTRQLINGLAFAGYAVHVPTDEATEAINPRAAQGKIICCTFHQAKGLERRAVFVLGFDDSYLEFFDRSPKATQCAGNALFVAVTRAKEYLVLFHSYERDFLPHIQTETLEQRVEFMQKRSISEKSLSRQDDHKGVLDLIRHLPDSVMTICLQHISLSELSPAGYPTDLVGLVNDVLRLKEEVSEITGLSIPSFHQILYKGEFTVIEELPERIRTKEAVNRGLEDAHKIKLAQIKMKWDKTHVLDISDVLYICTLFSACNTGYLNKLYSIPEAAYSWISKDQMHELADTLDEWIPKHLAVEYEHSVSGITLEDLGVSSSIMPKSFEIRGAVDVIIDNAGAHPVLIEVKCTANLAPDHILQTLLYKALMEAKTGKIWTAILLNVRTGQAVNVSEKQTGFQQKIIEMLLEFRYRLSGKSERPDTRDPSRVIKDLILESDEEFLEEAHTGFSSRVASTVLPKWLTAEPQASKEEIRHSRKTRALQTGSLRRYNPVVD</sequence>
<evidence type="ECO:0000256" key="2">
    <source>
        <dbReference type="ARBA" id="ARBA00022741"/>
    </source>
</evidence>
<dbReference type="SUPFAM" id="SSF52540">
    <property type="entry name" value="P-loop containing nucleoside triphosphate hydrolases"/>
    <property type="match status" value="1"/>
</dbReference>
<feature type="compositionally biased region" description="Polar residues" evidence="10">
    <location>
        <begin position="34"/>
        <end position="45"/>
    </location>
</feature>
<evidence type="ECO:0000256" key="6">
    <source>
        <dbReference type="ARBA" id="ARBA00022839"/>
    </source>
</evidence>
<dbReference type="Proteomes" id="UP000275078">
    <property type="component" value="Unassembled WGS sequence"/>
</dbReference>
<dbReference type="AlphaFoldDB" id="A0A3N4IPH9"/>
<evidence type="ECO:0000256" key="10">
    <source>
        <dbReference type="SAM" id="MobiDB-lite"/>
    </source>
</evidence>
<keyword evidence="1" id="KW-0540">Nuclease</keyword>
<reference evidence="12 13" key="1">
    <citation type="journal article" date="2018" name="Nat. Ecol. Evol.">
        <title>Pezizomycetes genomes reveal the molecular basis of ectomycorrhizal truffle lifestyle.</title>
        <authorList>
            <person name="Murat C."/>
            <person name="Payen T."/>
            <person name="Noel B."/>
            <person name="Kuo A."/>
            <person name="Morin E."/>
            <person name="Chen J."/>
            <person name="Kohler A."/>
            <person name="Krizsan K."/>
            <person name="Balestrini R."/>
            <person name="Da Silva C."/>
            <person name="Montanini B."/>
            <person name="Hainaut M."/>
            <person name="Levati E."/>
            <person name="Barry K.W."/>
            <person name="Belfiori B."/>
            <person name="Cichocki N."/>
            <person name="Clum A."/>
            <person name="Dockter R.B."/>
            <person name="Fauchery L."/>
            <person name="Guy J."/>
            <person name="Iotti M."/>
            <person name="Le Tacon F."/>
            <person name="Lindquist E.A."/>
            <person name="Lipzen A."/>
            <person name="Malagnac F."/>
            <person name="Mello A."/>
            <person name="Molinier V."/>
            <person name="Miyauchi S."/>
            <person name="Poulain J."/>
            <person name="Riccioni C."/>
            <person name="Rubini A."/>
            <person name="Sitrit Y."/>
            <person name="Splivallo R."/>
            <person name="Traeger S."/>
            <person name="Wang M."/>
            <person name="Zifcakova L."/>
            <person name="Wipf D."/>
            <person name="Zambonelli A."/>
            <person name="Paolocci F."/>
            <person name="Nowrousian M."/>
            <person name="Ottonello S."/>
            <person name="Baldrian P."/>
            <person name="Spatafora J.W."/>
            <person name="Henrissat B."/>
            <person name="Nagy L.G."/>
            <person name="Aury J.M."/>
            <person name="Wincker P."/>
            <person name="Grigoriev I.V."/>
            <person name="Bonfante P."/>
            <person name="Martin F.M."/>
        </authorList>
    </citation>
    <scope>NUCLEOTIDE SEQUENCE [LARGE SCALE GENOMIC DNA]</scope>
    <source>
        <strain evidence="12 13">RN42</strain>
    </source>
</reference>
<keyword evidence="8" id="KW-0238">DNA-binding</keyword>
<dbReference type="Pfam" id="PF13361">
    <property type="entry name" value="UvrD_C"/>
    <property type="match status" value="1"/>
</dbReference>
<proteinExistence type="predicted"/>
<keyword evidence="2" id="KW-0547">Nucleotide-binding</keyword>
<keyword evidence="6" id="KW-0269">Exonuclease</keyword>
<dbReference type="InterPro" id="IPR000212">
    <property type="entry name" value="DNA_helicase_UvrD/REP"/>
</dbReference>
<feature type="compositionally biased region" description="Polar residues" evidence="10">
    <location>
        <begin position="56"/>
        <end position="70"/>
    </location>
</feature>
<organism evidence="12 13">
    <name type="scientific">Ascobolus immersus RN42</name>
    <dbReference type="NCBI Taxonomy" id="1160509"/>
    <lineage>
        <taxon>Eukaryota</taxon>
        <taxon>Fungi</taxon>
        <taxon>Dikarya</taxon>
        <taxon>Ascomycota</taxon>
        <taxon>Pezizomycotina</taxon>
        <taxon>Pezizomycetes</taxon>
        <taxon>Pezizales</taxon>
        <taxon>Ascobolaceae</taxon>
        <taxon>Ascobolus</taxon>
    </lineage>
</organism>
<feature type="region of interest" description="Disordered" evidence="10">
    <location>
        <begin position="34"/>
        <end position="70"/>
    </location>
</feature>
<dbReference type="PANTHER" id="PTHR11070">
    <property type="entry name" value="UVRD / RECB / PCRA DNA HELICASE FAMILY MEMBER"/>
    <property type="match status" value="1"/>
</dbReference>